<keyword evidence="4" id="KW-1185">Reference proteome</keyword>
<reference evidence="3" key="1">
    <citation type="submission" date="2022-04" db="EMBL/GenBank/DDBJ databases">
        <title>Complete genome sequence of a cyanobacterium, Nostoc sp. SO-36, isolated in Antarctica.</title>
        <authorList>
            <person name="Kanesaki Y."/>
            <person name="Effendi D."/>
            <person name="Sakamoto T."/>
            <person name="Ohtani S."/>
            <person name="Awai K."/>
        </authorList>
    </citation>
    <scope>NUCLEOTIDE SEQUENCE</scope>
    <source>
        <strain evidence="3">SO-36</strain>
    </source>
</reference>
<feature type="compositionally biased region" description="Basic residues" evidence="1">
    <location>
        <begin position="288"/>
        <end position="304"/>
    </location>
</feature>
<dbReference type="Proteomes" id="UP001055453">
    <property type="component" value="Chromosome"/>
</dbReference>
<dbReference type="Pfam" id="PF01609">
    <property type="entry name" value="DDE_Tnp_1"/>
    <property type="match status" value="1"/>
</dbReference>
<organism evidence="3 4">
    <name type="scientific">Nostoc cf. commune SO-36</name>
    <dbReference type="NCBI Taxonomy" id="449208"/>
    <lineage>
        <taxon>Bacteria</taxon>
        <taxon>Bacillati</taxon>
        <taxon>Cyanobacteriota</taxon>
        <taxon>Cyanophyceae</taxon>
        <taxon>Nostocales</taxon>
        <taxon>Nostocaceae</taxon>
        <taxon>Nostoc</taxon>
    </lineage>
</organism>
<proteinExistence type="predicted"/>
<dbReference type="NCBIfam" id="NF033592">
    <property type="entry name" value="transpos_IS4_1"/>
    <property type="match status" value="1"/>
</dbReference>
<dbReference type="InterPro" id="IPR002559">
    <property type="entry name" value="Transposase_11"/>
</dbReference>
<dbReference type="EMBL" id="AP025732">
    <property type="protein sequence ID" value="BDI19278.1"/>
    <property type="molecule type" value="Genomic_DNA"/>
</dbReference>
<dbReference type="InterPro" id="IPR047952">
    <property type="entry name" value="Transpos_IS4"/>
</dbReference>
<accession>A0ABM7Z7X7</accession>
<feature type="domain" description="Transposase IS4-like" evidence="2">
    <location>
        <begin position="30"/>
        <end position="200"/>
    </location>
</feature>
<protein>
    <recommendedName>
        <fullName evidence="2">Transposase IS4-like domain-containing protein</fullName>
    </recommendedName>
</protein>
<evidence type="ECO:0000313" key="3">
    <source>
        <dbReference type="EMBL" id="BDI19278.1"/>
    </source>
</evidence>
<dbReference type="PANTHER" id="PTHR37529">
    <property type="entry name" value="TRANSPOSASE INSG FOR INSERTION SEQUENCE ELEMENT IS4-RELATED"/>
    <property type="match status" value="1"/>
</dbReference>
<gene>
    <name evidence="3" type="ORF">ANSO36C_50800</name>
</gene>
<sequence length="322" mass="37281">MTTKIPPSLLFLVYVTGKFSGTYPAFPKARLVVLIEAGTHLIIDALITPYRMGERRSALKLLRSIDSSMLLMWDRGLHSFKMVNAIIKQKGHFLGRLPAHAKFEVVKLFPDGSYKSWIVPDGESKRKGATRIPVRIIEYIIEENGTPKTYRLITNLMDTAKFPTLLLASKYHQRWEVENTLDELKIHLNGRKIPIRSKNPREVVQEIYGWLLGHYCLRCLMFQSATLKNISPLKLSFIGSLRVVRRAIPEFQRQINNLLDINTYYSWLIAEISDLEIPLRQHRSNPRVVKKARSKFKSKKRSHRNNGSPRQKLSFQIFRQAS</sequence>
<name>A0ABM7Z7X7_NOSCO</name>
<dbReference type="PANTHER" id="PTHR37529:SF1">
    <property type="entry name" value="TRANSPOSASE INSG FOR INSERTION SEQUENCE ELEMENT IS4-RELATED"/>
    <property type="match status" value="1"/>
</dbReference>
<feature type="region of interest" description="Disordered" evidence="1">
    <location>
        <begin position="288"/>
        <end position="313"/>
    </location>
</feature>
<dbReference type="SUPFAM" id="SSF53098">
    <property type="entry name" value="Ribonuclease H-like"/>
    <property type="match status" value="1"/>
</dbReference>
<evidence type="ECO:0000259" key="2">
    <source>
        <dbReference type="Pfam" id="PF01609"/>
    </source>
</evidence>
<evidence type="ECO:0000313" key="4">
    <source>
        <dbReference type="Proteomes" id="UP001055453"/>
    </source>
</evidence>
<evidence type="ECO:0000256" key="1">
    <source>
        <dbReference type="SAM" id="MobiDB-lite"/>
    </source>
</evidence>
<dbReference type="InterPro" id="IPR012337">
    <property type="entry name" value="RNaseH-like_sf"/>
</dbReference>